<dbReference type="Proteomes" id="UP000261284">
    <property type="component" value="Unassembled WGS sequence"/>
</dbReference>
<keyword evidence="3" id="KW-0804">Transcription</keyword>
<evidence type="ECO:0000313" key="6">
    <source>
        <dbReference type="Proteomes" id="UP000261284"/>
    </source>
</evidence>
<protein>
    <submittedName>
        <fullName evidence="5">AraC family transcriptional regulator</fullName>
    </submittedName>
</protein>
<dbReference type="OrthoDB" id="9793451at2"/>
<dbReference type="PANTHER" id="PTHR43280">
    <property type="entry name" value="ARAC-FAMILY TRANSCRIPTIONAL REGULATOR"/>
    <property type="match status" value="1"/>
</dbReference>
<accession>A0A3E1ND64</accession>
<comment type="caution">
    <text evidence="5">The sequence shown here is derived from an EMBL/GenBank/DDBJ whole genome shotgun (WGS) entry which is preliminary data.</text>
</comment>
<reference evidence="5 6" key="1">
    <citation type="submission" date="2018-08" db="EMBL/GenBank/DDBJ databases">
        <title>Chitinophagaceae sp. K23C18032701, a novel bacterium isolated from forest soil.</title>
        <authorList>
            <person name="Wang C."/>
        </authorList>
    </citation>
    <scope>NUCLEOTIDE SEQUENCE [LARGE SCALE GENOMIC DNA]</scope>
    <source>
        <strain evidence="5 6">K23C18032701</strain>
    </source>
</reference>
<dbReference type="SUPFAM" id="SSF46689">
    <property type="entry name" value="Homeodomain-like"/>
    <property type="match status" value="1"/>
</dbReference>
<keyword evidence="2" id="KW-0238">DNA-binding</keyword>
<evidence type="ECO:0000256" key="1">
    <source>
        <dbReference type="ARBA" id="ARBA00023015"/>
    </source>
</evidence>
<dbReference type="InterPro" id="IPR018060">
    <property type="entry name" value="HTH_AraC"/>
</dbReference>
<dbReference type="Pfam" id="PF12833">
    <property type="entry name" value="HTH_18"/>
    <property type="match status" value="1"/>
</dbReference>
<dbReference type="PANTHER" id="PTHR43280:SF32">
    <property type="entry name" value="TRANSCRIPTIONAL REGULATORY PROTEIN"/>
    <property type="match status" value="1"/>
</dbReference>
<evidence type="ECO:0000256" key="2">
    <source>
        <dbReference type="ARBA" id="ARBA00023125"/>
    </source>
</evidence>
<dbReference type="SMART" id="SM00342">
    <property type="entry name" value="HTH_ARAC"/>
    <property type="match status" value="1"/>
</dbReference>
<dbReference type="Gene3D" id="1.10.10.60">
    <property type="entry name" value="Homeodomain-like"/>
    <property type="match status" value="1"/>
</dbReference>
<dbReference type="GO" id="GO:0043565">
    <property type="term" value="F:sequence-specific DNA binding"/>
    <property type="evidence" value="ECO:0007669"/>
    <property type="project" value="InterPro"/>
</dbReference>
<feature type="domain" description="HTH araC/xylS-type" evidence="4">
    <location>
        <begin position="187"/>
        <end position="285"/>
    </location>
</feature>
<name>A0A3E1ND64_9BACT</name>
<gene>
    <name evidence="5" type="ORF">DXN05_23425</name>
</gene>
<dbReference type="RefSeq" id="WP_116849741.1">
    <property type="nucleotide sequence ID" value="NZ_QTJU01000015.1"/>
</dbReference>
<dbReference type="EMBL" id="QTJU01000015">
    <property type="protein sequence ID" value="RFM25781.1"/>
    <property type="molecule type" value="Genomic_DNA"/>
</dbReference>
<evidence type="ECO:0000256" key="3">
    <source>
        <dbReference type="ARBA" id="ARBA00023163"/>
    </source>
</evidence>
<dbReference type="AlphaFoldDB" id="A0A3E1ND64"/>
<sequence>MNHYKQEDFLNPRNGNDAMPFLISPLNAASIIELAILTGREKVEITWLTKGTGELKKGGELLSLHAGQLLVTKQEKPHTIQLSPDAEGFYITFTEDFPYTNEYEFDLMDHVGLTQLFAERNAIDVLYDMHTSMQNTATCMLAEQRGQYLHKATLLRRYLKIFILQVMRNLQGKVNLSLHTREKELTSKFLDLVSTNFKNKKLVTDYADKMLITPNHLNSVVKKITGRTASFHIRQRVILEAKRHAVQQGLRMKEIAWHLGFSDTSHFSKYFKSITGISFSDFMKEGTETILTIPDTALYYGPTAVS</sequence>
<keyword evidence="6" id="KW-1185">Reference proteome</keyword>
<keyword evidence="1" id="KW-0805">Transcription regulation</keyword>
<proteinExistence type="predicted"/>
<dbReference type="InterPro" id="IPR009057">
    <property type="entry name" value="Homeodomain-like_sf"/>
</dbReference>
<evidence type="ECO:0000259" key="4">
    <source>
        <dbReference type="PROSITE" id="PS01124"/>
    </source>
</evidence>
<organism evidence="5 6">
    <name type="scientific">Deminuibacter soli</name>
    <dbReference type="NCBI Taxonomy" id="2291815"/>
    <lineage>
        <taxon>Bacteria</taxon>
        <taxon>Pseudomonadati</taxon>
        <taxon>Bacteroidota</taxon>
        <taxon>Chitinophagia</taxon>
        <taxon>Chitinophagales</taxon>
        <taxon>Chitinophagaceae</taxon>
        <taxon>Deminuibacter</taxon>
    </lineage>
</organism>
<dbReference type="GO" id="GO:0003700">
    <property type="term" value="F:DNA-binding transcription factor activity"/>
    <property type="evidence" value="ECO:0007669"/>
    <property type="project" value="InterPro"/>
</dbReference>
<dbReference type="PROSITE" id="PS01124">
    <property type="entry name" value="HTH_ARAC_FAMILY_2"/>
    <property type="match status" value="1"/>
</dbReference>
<evidence type="ECO:0000313" key="5">
    <source>
        <dbReference type="EMBL" id="RFM25781.1"/>
    </source>
</evidence>